<evidence type="ECO:0008006" key="5">
    <source>
        <dbReference type="Google" id="ProtNLM"/>
    </source>
</evidence>
<dbReference type="InterPro" id="IPR008981">
    <property type="entry name" value="FMuLV_rcpt-bd"/>
</dbReference>
<dbReference type="AlphaFoldDB" id="A0A8C6VFV2"/>
<reference evidence="3" key="1">
    <citation type="submission" date="2025-08" db="UniProtKB">
        <authorList>
            <consortium name="Ensembl"/>
        </authorList>
    </citation>
    <scope>IDENTIFICATION</scope>
</reference>
<dbReference type="Proteomes" id="UP000694559">
    <property type="component" value="Unplaced"/>
</dbReference>
<evidence type="ECO:0000313" key="3">
    <source>
        <dbReference type="Ensembl" id="ENSNNAP00000005105.1"/>
    </source>
</evidence>
<evidence type="ECO:0000256" key="1">
    <source>
        <dbReference type="SAM" id="MobiDB-lite"/>
    </source>
</evidence>
<dbReference type="Gene3D" id="1.10.287.210">
    <property type="match status" value="1"/>
</dbReference>
<dbReference type="Pfam" id="PF00429">
    <property type="entry name" value="TLV_coat"/>
    <property type="match status" value="1"/>
</dbReference>
<dbReference type="Ensembl" id="ENSNNAT00000005331.1">
    <property type="protein sequence ID" value="ENSNNAP00000005105.1"/>
    <property type="gene ID" value="ENSNNAG00000003425.1"/>
</dbReference>
<feature type="transmembrane region" description="Helical" evidence="2">
    <location>
        <begin position="552"/>
        <end position="578"/>
    </location>
</feature>
<dbReference type="CDD" id="cd09851">
    <property type="entry name" value="HTLV-1-like_HR1-HR2"/>
    <property type="match status" value="1"/>
</dbReference>
<dbReference type="SUPFAM" id="SSF58069">
    <property type="entry name" value="Virus ectodomain"/>
    <property type="match status" value="1"/>
</dbReference>
<feature type="transmembrane region" description="Helical" evidence="2">
    <location>
        <begin position="424"/>
        <end position="445"/>
    </location>
</feature>
<keyword evidence="2" id="KW-0812">Transmembrane</keyword>
<dbReference type="GeneTree" id="ENSGT00690000102286"/>
<keyword evidence="2" id="KW-0472">Membrane</keyword>
<keyword evidence="2" id="KW-1133">Transmembrane helix</keyword>
<dbReference type="SUPFAM" id="SSF49830">
    <property type="entry name" value="ENV polyprotein, receptor-binding domain"/>
    <property type="match status" value="1"/>
</dbReference>
<keyword evidence="4" id="KW-1185">Reference proteome</keyword>
<dbReference type="PANTHER" id="PTHR10424:SF82">
    <property type="entry name" value="ENVELOPE GLYCOPROTEIN-RELATED"/>
    <property type="match status" value="1"/>
</dbReference>
<feature type="region of interest" description="Disordered" evidence="1">
    <location>
        <begin position="636"/>
        <end position="663"/>
    </location>
</feature>
<feature type="compositionally biased region" description="Polar residues" evidence="1">
    <location>
        <begin position="637"/>
        <end position="647"/>
    </location>
</feature>
<accession>A0A8C6VFV2</accession>
<dbReference type="OrthoDB" id="8949317at2759"/>
<dbReference type="PANTHER" id="PTHR10424">
    <property type="entry name" value="VIRAL ENVELOPE PROTEIN"/>
    <property type="match status" value="1"/>
</dbReference>
<proteinExistence type="predicted"/>
<feature type="region of interest" description="Disordered" evidence="1">
    <location>
        <begin position="219"/>
        <end position="258"/>
    </location>
</feature>
<dbReference type="Gene3D" id="3.90.310.10">
    <property type="entry name" value="ENV polyprotein, receptor-binding domain"/>
    <property type="match status" value="1"/>
</dbReference>
<dbReference type="OMA" id="FHSESEM"/>
<evidence type="ECO:0000256" key="2">
    <source>
        <dbReference type="SAM" id="Phobius"/>
    </source>
</evidence>
<sequence>PWPPINTKYLKSLFIYSEFCKFNWTSINYHRKATLFLSLICRSTQTTSILPNPHQPQNLTWVVLDTYADILNSTSSMAVPGSWFPDLYFDFAKIMHSTVSHKWIKRWPFYVCPVGGGDVYFCASWDCVSTGHISWDPPLKGDFITLSKAAENLRCSKKERGKDISQNCNPVKVSFTAQGKKYRGWQGGATWGGHIYDNSGDEGNIFTIKLIQTPAETPVPIGPNNVLTDRRVPTPQPTDIPEKNLATPDGHLSFPPQRRPGNPLWEIAKATYHLVNSTNPNLTTACWFCYNVQPPYYEAVGFVSPYNTSSSDKACRWKHGSQTLQSISGKGTCIGKVPTQYKQYCNTTHSTINTTLFYIPPRDGWWACSTGLKACTYGHVINTKGFCILVQVMPCIYFHTEEEIYNTYSGSELIRCKREPISTLTVALLVGLGLTGAGTGIASFAHQYSQYNNLRAAIDEDLERIETSISHLQKSLTSLSEVVLQNRRGLDLLFLQEGGLCVALREECCFYADHSGLVQESMTKLREGLNIRKREREGQQGWFESWYNVSPWLTTLLSALAGPLILLILICTFGPCLLNRLSTFIRGKLESLETLILDSQNTLKDQKDDSTYQLTPQDHVSLKGLFTMNSEDEDYVTTDQNPSSISLYTPPFAPYEEEGDGYL</sequence>
<reference evidence="3" key="2">
    <citation type="submission" date="2025-09" db="UniProtKB">
        <authorList>
            <consortium name="Ensembl"/>
        </authorList>
    </citation>
    <scope>IDENTIFICATION</scope>
</reference>
<organism evidence="3 4">
    <name type="scientific">Naja naja</name>
    <name type="common">Indian cobra</name>
    <dbReference type="NCBI Taxonomy" id="35670"/>
    <lineage>
        <taxon>Eukaryota</taxon>
        <taxon>Metazoa</taxon>
        <taxon>Chordata</taxon>
        <taxon>Craniata</taxon>
        <taxon>Vertebrata</taxon>
        <taxon>Euteleostomi</taxon>
        <taxon>Lepidosauria</taxon>
        <taxon>Squamata</taxon>
        <taxon>Bifurcata</taxon>
        <taxon>Unidentata</taxon>
        <taxon>Episquamata</taxon>
        <taxon>Toxicofera</taxon>
        <taxon>Serpentes</taxon>
        <taxon>Colubroidea</taxon>
        <taxon>Elapidae</taxon>
        <taxon>Elapinae</taxon>
        <taxon>Naja</taxon>
    </lineage>
</organism>
<name>A0A8C6VFV2_NAJNA</name>
<evidence type="ECO:0000313" key="4">
    <source>
        <dbReference type="Proteomes" id="UP000694559"/>
    </source>
</evidence>
<protein>
    <recommendedName>
        <fullName evidence="5">Envelope protein</fullName>
    </recommendedName>
</protein>
<dbReference type="InterPro" id="IPR018154">
    <property type="entry name" value="TLV/ENV_coat_polyprotein"/>
</dbReference>